<dbReference type="PANTHER" id="PTHR48078">
    <property type="entry name" value="THREONINE DEHYDRATASE, MITOCHONDRIAL-RELATED"/>
    <property type="match status" value="1"/>
</dbReference>
<dbReference type="InterPro" id="IPR000634">
    <property type="entry name" value="Ser/Thr_deHydtase_PyrdxlP-BS"/>
</dbReference>
<evidence type="ECO:0000256" key="2">
    <source>
        <dbReference type="ARBA" id="ARBA00001933"/>
    </source>
</evidence>
<dbReference type="InterPro" id="IPR050147">
    <property type="entry name" value="Ser/Thr_Dehydratase"/>
</dbReference>
<dbReference type="AlphaFoldDB" id="A0A8J2TN35"/>
<dbReference type="GO" id="GO:0006565">
    <property type="term" value="P:L-serine catabolic process"/>
    <property type="evidence" value="ECO:0007669"/>
    <property type="project" value="TreeGrafter"/>
</dbReference>
<comment type="similarity">
    <text evidence="3">Belongs to the serine/threonine dehydratase family.</text>
</comment>
<dbReference type="SUPFAM" id="SSF53686">
    <property type="entry name" value="Tryptophan synthase beta subunit-like PLP-dependent enzymes"/>
    <property type="match status" value="1"/>
</dbReference>
<dbReference type="GO" id="GO:0030170">
    <property type="term" value="F:pyridoxal phosphate binding"/>
    <property type="evidence" value="ECO:0007669"/>
    <property type="project" value="InterPro"/>
</dbReference>
<dbReference type="GO" id="GO:0003941">
    <property type="term" value="F:L-serine ammonia-lyase activity"/>
    <property type="evidence" value="ECO:0007669"/>
    <property type="project" value="TreeGrafter"/>
</dbReference>
<dbReference type="Proteomes" id="UP000602050">
    <property type="component" value="Unassembled WGS sequence"/>
</dbReference>
<gene>
    <name evidence="10" type="ORF">GCM10010978_16460</name>
</gene>
<dbReference type="InterPro" id="IPR001926">
    <property type="entry name" value="TrpB-like_PALP"/>
</dbReference>
<comment type="caution">
    <text evidence="10">The sequence shown here is derived from an EMBL/GenBank/DDBJ whole genome shotgun (WGS) entry which is preliminary data.</text>
</comment>
<dbReference type="RefSeq" id="WP_188391914.1">
    <property type="nucleotide sequence ID" value="NZ_BMEV01000026.1"/>
</dbReference>
<protein>
    <recommendedName>
        <fullName evidence="4">threonine ammonia-lyase</fullName>
        <ecNumber evidence="4">4.3.1.19</ecNumber>
    </recommendedName>
    <alternativeName>
        <fullName evidence="8">Threonine deaminase</fullName>
    </alternativeName>
</protein>
<accession>A0A8J2TN35</accession>
<evidence type="ECO:0000259" key="9">
    <source>
        <dbReference type="Pfam" id="PF00291"/>
    </source>
</evidence>
<evidence type="ECO:0000313" key="10">
    <source>
        <dbReference type="EMBL" id="GFZ75600.1"/>
    </source>
</evidence>
<dbReference type="EMBL" id="BMEV01000026">
    <property type="protein sequence ID" value="GFZ75600.1"/>
    <property type="molecule type" value="Genomic_DNA"/>
</dbReference>
<dbReference type="PROSITE" id="PS00165">
    <property type="entry name" value="DEHYDRATASE_SER_THR"/>
    <property type="match status" value="1"/>
</dbReference>
<name>A0A8J2TN35_9BACI</name>
<evidence type="ECO:0000256" key="8">
    <source>
        <dbReference type="ARBA" id="ARBA00031427"/>
    </source>
</evidence>
<dbReference type="PANTHER" id="PTHR48078:SF6">
    <property type="entry name" value="L-THREONINE DEHYDRATASE CATABOLIC TDCB"/>
    <property type="match status" value="1"/>
</dbReference>
<evidence type="ECO:0000256" key="3">
    <source>
        <dbReference type="ARBA" id="ARBA00010869"/>
    </source>
</evidence>
<evidence type="ECO:0000256" key="7">
    <source>
        <dbReference type="ARBA" id="ARBA00025527"/>
    </source>
</evidence>
<dbReference type="GO" id="GO:0009097">
    <property type="term" value="P:isoleucine biosynthetic process"/>
    <property type="evidence" value="ECO:0007669"/>
    <property type="project" value="TreeGrafter"/>
</dbReference>
<dbReference type="CDD" id="cd01562">
    <property type="entry name" value="Thr-dehyd"/>
    <property type="match status" value="1"/>
</dbReference>
<dbReference type="GO" id="GO:0006567">
    <property type="term" value="P:L-threonine catabolic process"/>
    <property type="evidence" value="ECO:0007669"/>
    <property type="project" value="TreeGrafter"/>
</dbReference>
<dbReference type="GO" id="GO:0004794">
    <property type="term" value="F:threonine deaminase activity"/>
    <property type="evidence" value="ECO:0007669"/>
    <property type="project" value="UniProtKB-EC"/>
</dbReference>
<sequence>MRSITVQQVWKARKRIDSIARKTPLIYSEELSEAARRNVYLKLENLNTTNSFKIRGAANKILSLTEEEKNRGITTFSTGNFGRSVAYVAKRLGIKAVICISNRVPQAKVDALTRLGATVEIVGMSQDDAEKRSYQLQEEEGLAVIHPFDDADVIAGQGTIALEILEQLPETDTVLTGLSGGGLASGLGVVFKQTNPDIKVYGLSTEKGAAMYESIQAQKIVTVEEQDTLADSLLGGIGMNNQYTFQLVQRYVDDIILLKENEFAAGMLFMLDHHRMIIEGAAAGGIGALLSERFSELGENIVIIISGASVDPQTVYNLKKEYAIASGNNEPSQFQGGSLG</sequence>
<keyword evidence="6" id="KW-0456">Lyase</keyword>
<dbReference type="FunFam" id="3.40.50.1100:FF:000005">
    <property type="entry name" value="Threonine dehydratase catabolic"/>
    <property type="match status" value="1"/>
</dbReference>
<feature type="domain" description="Tryptophan synthase beta chain-like PALP" evidence="9">
    <location>
        <begin position="20"/>
        <end position="307"/>
    </location>
</feature>
<dbReference type="EC" id="4.3.1.19" evidence="4"/>
<dbReference type="NCBIfam" id="NF005680">
    <property type="entry name" value="PRK07476.1"/>
    <property type="match status" value="1"/>
</dbReference>
<dbReference type="InterPro" id="IPR036052">
    <property type="entry name" value="TrpB-like_PALP_sf"/>
</dbReference>
<keyword evidence="5" id="KW-0663">Pyridoxal phosphate</keyword>
<dbReference type="Gene3D" id="3.40.50.1100">
    <property type="match status" value="2"/>
</dbReference>
<reference evidence="10" key="2">
    <citation type="submission" date="2020-09" db="EMBL/GenBank/DDBJ databases">
        <authorList>
            <person name="Sun Q."/>
            <person name="Zhou Y."/>
        </authorList>
    </citation>
    <scope>NUCLEOTIDE SEQUENCE</scope>
    <source>
        <strain evidence="10">CGMCC 1.12360</strain>
    </source>
</reference>
<keyword evidence="11" id="KW-1185">Reference proteome</keyword>
<proteinExistence type="inferred from homology"/>
<evidence type="ECO:0000256" key="5">
    <source>
        <dbReference type="ARBA" id="ARBA00022898"/>
    </source>
</evidence>
<evidence type="ECO:0000256" key="6">
    <source>
        <dbReference type="ARBA" id="ARBA00023239"/>
    </source>
</evidence>
<organism evidence="10 11">
    <name type="scientific">Compostibacillus humi</name>
    <dbReference type="NCBI Taxonomy" id="1245525"/>
    <lineage>
        <taxon>Bacteria</taxon>
        <taxon>Bacillati</taxon>
        <taxon>Bacillota</taxon>
        <taxon>Bacilli</taxon>
        <taxon>Bacillales</taxon>
        <taxon>Bacillaceae</taxon>
        <taxon>Compostibacillus</taxon>
    </lineage>
</organism>
<evidence type="ECO:0000256" key="1">
    <source>
        <dbReference type="ARBA" id="ARBA00001274"/>
    </source>
</evidence>
<comment type="catalytic activity">
    <reaction evidence="1">
        <text>L-threonine = 2-oxobutanoate + NH4(+)</text>
        <dbReference type="Rhea" id="RHEA:22108"/>
        <dbReference type="ChEBI" id="CHEBI:16763"/>
        <dbReference type="ChEBI" id="CHEBI:28938"/>
        <dbReference type="ChEBI" id="CHEBI:57926"/>
        <dbReference type="EC" id="4.3.1.19"/>
    </reaction>
</comment>
<dbReference type="Pfam" id="PF00291">
    <property type="entry name" value="PALP"/>
    <property type="match status" value="1"/>
</dbReference>
<reference evidence="10" key="1">
    <citation type="journal article" date="2014" name="Int. J. Syst. Evol. Microbiol.">
        <title>Complete genome sequence of Corynebacterium casei LMG S-19264T (=DSM 44701T), isolated from a smear-ripened cheese.</title>
        <authorList>
            <consortium name="US DOE Joint Genome Institute (JGI-PGF)"/>
            <person name="Walter F."/>
            <person name="Albersmeier A."/>
            <person name="Kalinowski J."/>
            <person name="Ruckert C."/>
        </authorList>
    </citation>
    <scope>NUCLEOTIDE SEQUENCE</scope>
    <source>
        <strain evidence="10">CGMCC 1.12360</strain>
    </source>
</reference>
<comment type="cofactor">
    <cofactor evidence="2">
        <name>pyridoxal 5'-phosphate</name>
        <dbReference type="ChEBI" id="CHEBI:597326"/>
    </cofactor>
</comment>
<comment type="function">
    <text evidence="7">Catalyzes the anaerobic formation of alpha-ketobutyrate and ammonia from threonine in a two-step reaction. The first step involved a dehydration of threonine and a production of enamine intermediates (aminocrotonate), which tautomerizes to its imine form (iminobutyrate). Both intermediates are unstable and short-lived. The second step is the nonenzymatic hydrolysis of the enamine/imine intermediates to form 2-ketobutyrate and free ammonia. In the low water environment of the cell, the second step is accelerated by RidA.</text>
</comment>
<evidence type="ECO:0000313" key="11">
    <source>
        <dbReference type="Proteomes" id="UP000602050"/>
    </source>
</evidence>
<evidence type="ECO:0000256" key="4">
    <source>
        <dbReference type="ARBA" id="ARBA00012096"/>
    </source>
</evidence>